<feature type="region of interest" description="Disordered" evidence="1">
    <location>
        <begin position="192"/>
        <end position="224"/>
    </location>
</feature>
<protein>
    <submittedName>
        <fullName evidence="2">Uncharacterized protein</fullName>
    </submittedName>
</protein>
<dbReference type="Proteomes" id="UP000187203">
    <property type="component" value="Unassembled WGS sequence"/>
</dbReference>
<comment type="caution">
    <text evidence="2">The sequence shown here is derived from an EMBL/GenBank/DDBJ whole genome shotgun (WGS) entry which is preliminary data.</text>
</comment>
<dbReference type="EMBL" id="AWUE01003861">
    <property type="protein sequence ID" value="OMP13578.1"/>
    <property type="molecule type" value="Genomic_DNA"/>
</dbReference>
<organism evidence="2 3">
    <name type="scientific">Corchorus olitorius</name>
    <dbReference type="NCBI Taxonomy" id="93759"/>
    <lineage>
        <taxon>Eukaryota</taxon>
        <taxon>Viridiplantae</taxon>
        <taxon>Streptophyta</taxon>
        <taxon>Embryophyta</taxon>
        <taxon>Tracheophyta</taxon>
        <taxon>Spermatophyta</taxon>
        <taxon>Magnoliopsida</taxon>
        <taxon>eudicotyledons</taxon>
        <taxon>Gunneridae</taxon>
        <taxon>Pentapetalae</taxon>
        <taxon>rosids</taxon>
        <taxon>malvids</taxon>
        <taxon>Malvales</taxon>
        <taxon>Malvaceae</taxon>
        <taxon>Grewioideae</taxon>
        <taxon>Apeibeae</taxon>
        <taxon>Corchorus</taxon>
    </lineage>
</organism>
<keyword evidence="3" id="KW-1185">Reference proteome</keyword>
<evidence type="ECO:0000313" key="2">
    <source>
        <dbReference type="EMBL" id="OMP13578.1"/>
    </source>
</evidence>
<evidence type="ECO:0000313" key="3">
    <source>
        <dbReference type="Proteomes" id="UP000187203"/>
    </source>
</evidence>
<gene>
    <name evidence="2" type="ORF">COLO4_01376</name>
</gene>
<dbReference type="AlphaFoldDB" id="A0A1R3L2S2"/>
<feature type="compositionally biased region" description="Basic and acidic residues" evidence="1">
    <location>
        <begin position="197"/>
        <end position="213"/>
    </location>
</feature>
<accession>A0A1R3L2S2</accession>
<sequence>MIPPSRVRTSPPAMITRKSALRHPGSDWPRARRCVPFLPTTSFYDPARRYFPNWRGAPRRHDGAEFYSDRPDRLNPGGCVARIHKRHSQPDQQAGHVRGISNCQTKCAVPANHQPYNSETNQSALQINTAFGIALAAQPAITHQRIDHTRETAKQHAAEFGLHPAAEQRRDQHNHKQLAAAESLLDRSAEIPPPHQIKQDMQQRKNKHRDAERHHRKRQRSGAFANRGPDVAALIVQPAAGAAAAPAGRLIARVIRVANELRKFVFDHLQLALIIQHDHEVTFLLYAQRHTACRHIIYKRLRGAGVAEPGNAARQASNPAINAVHLTETLPQQKLCGAFAAVAVITHHQHRQIAARLRDKVRQVVTGEMLRASGMPQGETLWIANID</sequence>
<name>A0A1R3L2S2_9ROSI</name>
<evidence type="ECO:0000256" key="1">
    <source>
        <dbReference type="SAM" id="MobiDB-lite"/>
    </source>
</evidence>
<reference evidence="3" key="1">
    <citation type="submission" date="2013-09" db="EMBL/GenBank/DDBJ databases">
        <title>Corchorus olitorius genome sequencing.</title>
        <authorList>
            <person name="Alam M."/>
            <person name="Haque M.S."/>
            <person name="Islam M.S."/>
            <person name="Emdad E.M."/>
            <person name="Islam M.M."/>
            <person name="Ahmed B."/>
            <person name="Halim A."/>
            <person name="Hossen Q.M.M."/>
            <person name="Hossain M.Z."/>
            <person name="Ahmed R."/>
            <person name="Khan M.M."/>
            <person name="Islam R."/>
            <person name="Rashid M.M."/>
            <person name="Khan S.A."/>
            <person name="Rahman M.S."/>
            <person name="Alam M."/>
            <person name="Yahiya A.S."/>
            <person name="Khan M.S."/>
            <person name="Azam M.S."/>
            <person name="Haque T."/>
            <person name="Lashkar M.Z.H."/>
            <person name="Akhand A.I."/>
            <person name="Morshed G."/>
            <person name="Roy S."/>
            <person name="Uddin K.S."/>
            <person name="Rabeya T."/>
            <person name="Hossain A.S."/>
            <person name="Chowdhury A."/>
            <person name="Snigdha A.R."/>
            <person name="Mortoza M.S."/>
            <person name="Matin S.A."/>
            <person name="Hoque S.M.E."/>
            <person name="Islam M.K."/>
            <person name="Roy D.K."/>
            <person name="Haider R."/>
            <person name="Moosa M.M."/>
            <person name="Elias S.M."/>
            <person name="Hasan A.M."/>
            <person name="Jahan S."/>
            <person name="Shafiuddin M."/>
            <person name="Mahmood N."/>
            <person name="Shommy N.S."/>
        </authorList>
    </citation>
    <scope>NUCLEOTIDE SEQUENCE [LARGE SCALE GENOMIC DNA]</scope>
    <source>
        <strain evidence="3">cv. O-4</strain>
    </source>
</reference>
<proteinExistence type="predicted"/>